<keyword evidence="2" id="KW-0732">Signal</keyword>
<dbReference type="Pfam" id="PF10604">
    <property type="entry name" value="Polyketide_cyc2"/>
    <property type="match status" value="1"/>
</dbReference>
<feature type="compositionally biased region" description="Low complexity" evidence="1">
    <location>
        <begin position="197"/>
        <end position="213"/>
    </location>
</feature>
<dbReference type="InterPro" id="IPR023393">
    <property type="entry name" value="START-like_dom_sf"/>
</dbReference>
<evidence type="ECO:0000256" key="2">
    <source>
        <dbReference type="SAM" id="SignalP"/>
    </source>
</evidence>
<comment type="caution">
    <text evidence="3">The sequence shown here is derived from an EMBL/GenBank/DDBJ whole genome shotgun (WGS) entry which is preliminary data.</text>
</comment>
<dbReference type="EMBL" id="WTYN01000001">
    <property type="protein sequence ID" value="MXO62022.1"/>
    <property type="molecule type" value="Genomic_DNA"/>
</dbReference>
<dbReference type="RefSeq" id="WP_160671343.1">
    <property type="nucleotide sequence ID" value="NZ_WTYN01000001.1"/>
</dbReference>
<dbReference type="Proteomes" id="UP000445582">
    <property type="component" value="Unassembled WGS sequence"/>
</dbReference>
<dbReference type="OrthoDB" id="5735475at2"/>
<feature type="region of interest" description="Disordered" evidence="1">
    <location>
        <begin position="188"/>
        <end position="213"/>
    </location>
</feature>
<feature type="chain" id="PRO_5032891820" evidence="2">
    <location>
        <begin position="24"/>
        <end position="213"/>
    </location>
</feature>
<proteinExistence type="predicted"/>
<evidence type="ECO:0000313" key="4">
    <source>
        <dbReference type="Proteomes" id="UP000445582"/>
    </source>
</evidence>
<name>A0A844YDJ4_9SPHN</name>
<organism evidence="3 4">
    <name type="scientific">Qipengyuania oceanensis</name>
    <dbReference type="NCBI Taxonomy" id="1463597"/>
    <lineage>
        <taxon>Bacteria</taxon>
        <taxon>Pseudomonadati</taxon>
        <taxon>Pseudomonadota</taxon>
        <taxon>Alphaproteobacteria</taxon>
        <taxon>Sphingomonadales</taxon>
        <taxon>Erythrobacteraceae</taxon>
        <taxon>Qipengyuania</taxon>
    </lineage>
</organism>
<dbReference type="InterPro" id="IPR019587">
    <property type="entry name" value="Polyketide_cyclase/dehydratase"/>
</dbReference>
<keyword evidence="4" id="KW-1185">Reference proteome</keyword>
<protein>
    <submittedName>
        <fullName evidence="3">SRPBCC family protein</fullName>
    </submittedName>
</protein>
<feature type="signal peptide" evidence="2">
    <location>
        <begin position="1"/>
        <end position="23"/>
    </location>
</feature>
<dbReference type="SUPFAM" id="SSF55961">
    <property type="entry name" value="Bet v1-like"/>
    <property type="match status" value="1"/>
</dbReference>
<dbReference type="AlphaFoldDB" id="A0A844YDJ4"/>
<evidence type="ECO:0000313" key="3">
    <source>
        <dbReference type="EMBL" id="MXO62022.1"/>
    </source>
</evidence>
<gene>
    <name evidence="3" type="ORF">GRI48_03265</name>
</gene>
<sequence>MIAGLKSAMLVAALLIGGTAAHAEVVETKSYLFVTRATADVAATPMETWLALVTPSKWWNGEHSWSGDAANMTIVPQGGGCFCERLPAKDEGEKIALAGSVQHMTVLLALPEQVLRMRGGLGPLQSEPVDGVLTVTLKPVESGTRILWEYVVGGAMRYEVPKISSAVDGVMTEQLTRLAAHLGPIPAAAQAHDEPSDGAAEAAGADDAPAGSR</sequence>
<evidence type="ECO:0000256" key="1">
    <source>
        <dbReference type="SAM" id="MobiDB-lite"/>
    </source>
</evidence>
<reference evidence="3 4" key="1">
    <citation type="submission" date="2019-12" db="EMBL/GenBank/DDBJ databases">
        <title>Genomic-based taxomic classification of the family Erythrobacteraceae.</title>
        <authorList>
            <person name="Xu L."/>
        </authorList>
    </citation>
    <scope>NUCLEOTIDE SEQUENCE [LARGE SCALE GENOMIC DNA]</scope>
    <source>
        <strain evidence="3 4">MCCC 1A09965</strain>
    </source>
</reference>
<dbReference type="Gene3D" id="3.30.530.20">
    <property type="match status" value="1"/>
</dbReference>
<accession>A0A844YDJ4</accession>